<organism evidence="2 3">
    <name type="scientific">Folsomia candida</name>
    <name type="common">Springtail</name>
    <dbReference type="NCBI Taxonomy" id="158441"/>
    <lineage>
        <taxon>Eukaryota</taxon>
        <taxon>Metazoa</taxon>
        <taxon>Ecdysozoa</taxon>
        <taxon>Arthropoda</taxon>
        <taxon>Hexapoda</taxon>
        <taxon>Collembola</taxon>
        <taxon>Entomobryomorpha</taxon>
        <taxon>Isotomoidea</taxon>
        <taxon>Isotomidae</taxon>
        <taxon>Proisotominae</taxon>
        <taxon>Folsomia</taxon>
    </lineage>
</organism>
<feature type="transmembrane region" description="Helical" evidence="1">
    <location>
        <begin position="450"/>
        <end position="470"/>
    </location>
</feature>
<keyword evidence="1" id="KW-0812">Transmembrane</keyword>
<keyword evidence="1" id="KW-0472">Membrane</keyword>
<feature type="transmembrane region" description="Helical" evidence="1">
    <location>
        <begin position="292"/>
        <end position="318"/>
    </location>
</feature>
<feature type="transmembrane region" description="Helical" evidence="1">
    <location>
        <begin position="250"/>
        <end position="272"/>
    </location>
</feature>
<accession>A0A226DSC6</accession>
<comment type="caution">
    <text evidence="2">The sequence shown here is derived from an EMBL/GenBank/DDBJ whole genome shotgun (WGS) entry which is preliminary data.</text>
</comment>
<dbReference type="AlphaFoldDB" id="A0A226DSC6"/>
<feature type="transmembrane region" description="Helical" evidence="1">
    <location>
        <begin position="338"/>
        <end position="359"/>
    </location>
</feature>
<name>A0A226DSC6_FOLCA</name>
<sequence>MSYVISFTPIVAVVIMSCIVQFQKEVRELTGTRQPHNYYVAELAIELMLWMTYIIPFPAPLFATCLNLDPLHSLLESNNEENYCIIEFLFRNLIVFIVILDVAKAANAFFIVGLMVTCSTKDILHDLVKFNLISRVRPLASQYLSDMATLGIWKLFDLFVHVYDHKLHLLPFNVSIPSRQVYLQPKTSKNRLYFLKFSTLCVLTHTLISLTILCKSICAKPKGTELTATSEMIRVVRIYTHLLMTLFPPAFLAMSYVISFTPVVAAVIINSIAEFQKEVKELVVTHQPHKYFAAEVAITLMLLVTYIFPFPAPVVITYFKVDPLHSLLNGDNEEDCFIFLFLLTLLVRNSVLFIVMVDVCKALNAYFMVGLMVTCSTKDILQDLTKSNLHPSLAKRLQEINLYRKMFLWNKYTNHNFCSFSVPPLIFFGLSVVILSYYGTIRMAGKLDLVFYIGLPLIALLSSFFVIMLIPQAARVLENAEHFIYTRTSRINLSKFERKTWKSMRCMGIQVGSYGYVTKNLKILALKYISENTINLLLTF</sequence>
<feature type="transmembrane region" description="Helical" evidence="1">
    <location>
        <begin position="417"/>
        <end position="438"/>
    </location>
</feature>
<feature type="transmembrane region" description="Helical" evidence="1">
    <location>
        <begin position="6"/>
        <end position="22"/>
    </location>
</feature>
<proteinExistence type="predicted"/>
<protein>
    <submittedName>
        <fullName evidence="2">Uncharacterized protein</fullName>
    </submittedName>
</protein>
<dbReference type="Proteomes" id="UP000198287">
    <property type="component" value="Unassembled WGS sequence"/>
</dbReference>
<feature type="transmembrane region" description="Helical" evidence="1">
    <location>
        <begin position="193"/>
        <end position="213"/>
    </location>
</feature>
<evidence type="ECO:0000256" key="1">
    <source>
        <dbReference type="SAM" id="Phobius"/>
    </source>
</evidence>
<feature type="transmembrane region" description="Helical" evidence="1">
    <location>
        <begin position="93"/>
        <end position="116"/>
    </location>
</feature>
<feature type="transmembrane region" description="Helical" evidence="1">
    <location>
        <begin position="43"/>
        <end position="63"/>
    </location>
</feature>
<gene>
    <name evidence="2" type="ORF">Fcan01_17039</name>
</gene>
<reference evidence="2 3" key="1">
    <citation type="submission" date="2015-12" db="EMBL/GenBank/DDBJ databases">
        <title>The genome of Folsomia candida.</title>
        <authorList>
            <person name="Faddeeva A."/>
            <person name="Derks M.F."/>
            <person name="Anvar Y."/>
            <person name="Smit S."/>
            <person name="Van Straalen N."/>
            <person name="Roelofs D."/>
        </authorList>
    </citation>
    <scope>NUCLEOTIDE SEQUENCE [LARGE SCALE GENOMIC DNA]</scope>
    <source>
        <strain evidence="2 3">VU population</strain>
        <tissue evidence="2">Whole body</tissue>
    </source>
</reference>
<keyword evidence="1" id="KW-1133">Transmembrane helix</keyword>
<keyword evidence="3" id="KW-1185">Reference proteome</keyword>
<evidence type="ECO:0000313" key="3">
    <source>
        <dbReference type="Proteomes" id="UP000198287"/>
    </source>
</evidence>
<evidence type="ECO:0000313" key="2">
    <source>
        <dbReference type="EMBL" id="OXA48402.1"/>
    </source>
</evidence>
<dbReference type="EMBL" id="LNIX01000012">
    <property type="protein sequence ID" value="OXA48402.1"/>
    <property type="molecule type" value="Genomic_DNA"/>
</dbReference>